<accession>A0A401H188</accession>
<dbReference type="EMBL" id="BFAD01000013">
    <property type="protein sequence ID" value="GBE88197.1"/>
    <property type="molecule type" value="Genomic_DNA"/>
</dbReference>
<organism evidence="2 3">
    <name type="scientific">Sparassis crispa</name>
    <dbReference type="NCBI Taxonomy" id="139825"/>
    <lineage>
        <taxon>Eukaryota</taxon>
        <taxon>Fungi</taxon>
        <taxon>Dikarya</taxon>
        <taxon>Basidiomycota</taxon>
        <taxon>Agaricomycotina</taxon>
        <taxon>Agaricomycetes</taxon>
        <taxon>Polyporales</taxon>
        <taxon>Sparassidaceae</taxon>
        <taxon>Sparassis</taxon>
    </lineage>
</organism>
<dbReference type="OrthoDB" id="2689725at2759"/>
<sequence length="853" mass="97420">MRHLDENWQPLLPKLVDAYLSWRYGPDRPADEPTEATASADDGIDYNFEIPVLDIYSTVNSASICRPAHIESVAEALVLNGYLGSTPLNPGLAISLKTLELLHCIRLYKPSFSVEAFAKLLCHFYMIPFRRRYCAALGDAFDIYLTILHMVRKKVLSALGRDMPNCLPRTDLFSVQLKDEPSLEFSCMYCMDGNSSLKRLAPVGGRRAGDLRTLANSDYYLPEDFIEKYADEVQSRCTLNKVDIPLHRDTNEDAESDRGEDQTPDGGDPTDDNMEPVSGCTENWKAAAAEEKKKMWGVFKETGIFASACRHGLILWLIDMVRSGELAKHPLAIVAKAMEVFGPHTLAGYDIGCSFEQTVRHSSLGPMFTHLHSRCCVNAFHGYLHSYPCQTQYHPNIIKGMGLEDLETLERIFSASNLLASVTRYASAFRHQVFILLFFEQWDNEKYSNLSTMLYNNYKQVLDIIQTQSVALADAMASLGVCDEDLKLFELEEQQYFATLGQEPEWDVYAMAYVEALQELHAITTQVDEASSRFLNATPTDYQFLPPTNGPTRYEMEMSTTRKLETWRRYLREHLNILMQEVIAMEVKMGITNRWQPSDAPYVETVKYIATHKYQLALGKLQRLVIQRLFELHKLNLAQTEPPDTLQGNPKCRHLIQCRSVALNPPRPTLDWDKVSHYSFLEEFNLLHDTRHDIREKQWTQPAMRETMHLHRRIQRAHEEIQKCNVEVRRIHTHIRDEDMLFSTVLDDLCHRQDPLHGAVLEYCSCRRVVNTHILAFLQRIYALQGFTGNPFPGECLGVPHSLPVAHSDVEDLLSAEMHELNEEERAGLELDDDDEAEGDISGLVDYVSNLVV</sequence>
<feature type="compositionally biased region" description="Basic and acidic residues" evidence="1">
    <location>
        <begin position="248"/>
        <end position="261"/>
    </location>
</feature>
<dbReference type="InterPro" id="IPR040521">
    <property type="entry name" value="KDZ"/>
</dbReference>
<dbReference type="Pfam" id="PF18758">
    <property type="entry name" value="KDZ"/>
    <property type="match status" value="1"/>
</dbReference>
<evidence type="ECO:0000256" key="1">
    <source>
        <dbReference type="SAM" id="MobiDB-lite"/>
    </source>
</evidence>
<dbReference type="PANTHER" id="PTHR33096">
    <property type="entry name" value="CXC2 DOMAIN-CONTAINING PROTEIN"/>
    <property type="match status" value="1"/>
</dbReference>
<comment type="caution">
    <text evidence="2">The sequence shown here is derived from an EMBL/GenBank/DDBJ whole genome shotgun (WGS) entry which is preliminary data.</text>
</comment>
<dbReference type="InParanoid" id="A0A401H188"/>
<dbReference type="STRING" id="139825.A0A401H188"/>
<evidence type="ECO:0008006" key="4">
    <source>
        <dbReference type="Google" id="ProtNLM"/>
    </source>
</evidence>
<protein>
    <recommendedName>
        <fullName evidence="4">CxC1-like cysteine cluster associated with KDZ transposases domain-containing protein</fullName>
    </recommendedName>
</protein>
<dbReference type="RefSeq" id="XP_027619110.1">
    <property type="nucleotide sequence ID" value="XM_027763309.1"/>
</dbReference>
<keyword evidence="3" id="KW-1185">Reference proteome</keyword>
<dbReference type="Proteomes" id="UP000287166">
    <property type="component" value="Unassembled WGS sequence"/>
</dbReference>
<dbReference type="PANTHER" id="PTHR33096:SF1">
    <property type="entry name" value="CXC1-LIKE CYSTEINE CLUSTER ASSOCIATED WITH KDZ TRANSPOSASES DOMAIN-CONTAINING PROTEIN"/>
    <property type="match status" value="1"/>
</dbReference>
<evidence type="ECO:0000313" key="3">
    <source>
        <dbReference type="Proteomes" id="UP000287166"/>
    </source>
</evidence>
<gene>
    <name evidence="2" type="ORF">SCP_1300110</name>
</gene>
<reference evidence="2 3" key="1">
    <citation type="journal article" date="2018" name="Sci. Rep.">
        <title>Genome sequence of the cauliflower mushroom Sparassis crispa (Hanabiratake) and its association with beneficial usage.</title>
        <authorList>
            <person name="Kiyama R."/>
            <person name="Furutani Y."/>
            <person name="Kawaguchi K."/>
            <person name="Nakanishi T."/>
        </authorList>
    </citation>
    <scope>NUCLEOTIDE SEQUENCE [LARGE SCALE GENOMIC DNA]</scope>
</reference>
<proteinExistence type="predicted"/>
<dbReference type="GeneID" id="38785114"/>
<feature type="region of interest" description="Disordered" evidence="1">
    <location>
        <begin position="248"/>
        <end position="279"/>
    </location>
</feature>
<name>A0A401H188_9APHY</name>
<evidence type="ECO:0000313" key="2">
    <source>
        <dbReference type="EMBL" id="GBE88197.1"/>
    </source>
</evidence>
<dbReference type="AlphaFoldDB" id="A0A401H188"/>